<evidence type="ECO:0000313" key="1">
    <source>
        <dbReference type="EMBL" id="JAH03009.1"/>
    </source>
</evidence>
<proteinExistence type="predicted"/>
<organism evidence="1">
    <name type="scientific">Anguilla anguilla</name>
    <name type="common">European freshwater eel</name>
    <name type="synonym">Muraena anguilla</name>
    <dbReference type="NCBI Taxonomy" id="7936"/>
    <lineage>
        <taxon>Eukaryota</taxon>
        <taxon>Metazoa</taxon>
        <taxon>Chordata</taxon>
        <taxon>Craniata</taxon>
        <taxon>Vertebrata</taxon>
        <taxon>Euteleostomi</taxon>
        <taxon>Actinopterygii</taxon>
        <taxon>Neopterygii</taxon>
        <taxon>Teleostei</taxon>
        <taxon>Anguilliformes</taxon>
        <taxon>Anguillidae</taxon>
        <taxon>Anguilla</taxon>
    </lineage>
</organism>
<sequence>MDKKYSMHLTFQIYADFLKNIVYEDCWCRLQTTVLFNLSFTYISFCRL</sequence>
<reference evidence="1" key="2">
    <citation type="journal article" date="2015" name="Fish Shellfish Immunol.">
        <title>Early steps in the European eel (Anguilla anguilla)-Vibrio vulnificus interaction in the gills: Role of the RtxA13 toxin.</title>
        <authorList>
            <person name="Callol A."/>
            <person name="Pajuelo D."/>
            <person name="Ebbesson L."/>
            <person name="Teles M."/>
            <person name="MacKenzie S."/>
            <person name="Amaro C."/>
        </authorList>
    </citation>
    <scope>NUCLEOTIDE SEQUENCE</scope>
</reference>
<name>A0A0E9PEP9_ANGAN</name>
<dbReference type="AlphaFoldDB" id="A0A0E9PEP9"/>
<accession>A0A0E9PEP9</accession>
<protein>
    <submittedName>
        <fullName evidence="1">Uncharacterized protein</fullName>
    </submittedName>
</protein>
<reference evidence="1" key="1">
    <citation type="submission" date="2014-11" db="EMBL/GenBank/DDBJ databases">
        <authorList>
            <person name="Amaro Gonzalez C."/>
        </authorList>
    </citation>
    <scope>NUCLEOTIDE SEQUENCE</scope>
</reference>
<dbReference type="EMBL" id="GBXM01105568">
    <property type="protein sequence ID" value="JAH03009.1"/>
    <property type="molecule type" value="Transcribed_RNA"/>
</dbReference>